<organism evidence="1 2">
    <name type="scientific">Bos mutus</name>
    <name type="common">wild yak</name>
    <dbReference type="NCBI Taxonomy" id="72004"/>
    <lineage>
        <taxon>Eukaryota</taxon>
        <taxon>Metazoa</taxon>
        <taxon>Chordata</taxon>
        <taxon>Craniata</taxon>
        <taxon>Vertebrata</taxon>
        <taxon>Euteleostomi</taxon>
        <taxon>Mammalia</taxon>
        <taxon>Eutheria</taxon>
        <taxon>Laurasiatheria</taxon>
        <taxon>Artiodactyla</taxon>
        <taxon>Ruminantia</taxon>
        <taxon>Pecora</taxon>
        <taxon>Bovidae</taxon>
        <taxon>Bovinae</taxon>
        <taxon>Bos</taxon>
    </lineage>
</organism>
<accession>A0A6B0R3X1</accession>
<dbReference type="EMBL" id="VBQZ03000018">
    <property type="protein sequence ID" value="MXQ83992.1"/>
    <property type="molecule type" value="Genomic_DNA"/>
</dbReference>
<keyword evidence="2" id="KW-1185">Reference proteome</keyword>
<comment type="caution">
    <text evidence="1">The sequence shown here is derived from an EMBL/GenBank/DDBJ whole genome shotgun (WGS) entry which is preliminary data.</text>
</comment>
<evidence type="ECO:0000313" key="2">
    <source>
        <dbReference type="Proteomes" id="UP000322234"/>
    </source>
</evidence>
<name>A0A6B0R3X1_9CETA</name>
<dbReference type="AlphaFoldDB" id="A0A6B0R3X1"/>
<gene>
    <name evidence="1" type="ORF">E5288_WYG002532</name>
</gene>
<protein>
    <submittedName>
        <fullName evidence="1">Uncharacterized protein</fullName>
    </submittedName>
</protein>
<evidence type="ECO:0000313" key="1">
    <source>
        <dbReference type="EMBL" id="MXQ83992.1"/>
    </source>
</evidence>
<proteinExistence type="predicted"/>
<sequence>MRKSALTIQLIENHPVEDNSTMECSPARSLPTGSRLPPCREQIKWVKDSDGIPVVLVGTSVTWSWYRRVSAGQNLTQNCSVPCSDVLAQMHQGSCSTSGSS</sequence>
<reference evidence="1" key="1">
    <citation type="submission" date="2019-10" db="EMBL/GenBank/DDBJ databases">
        <title>The sequence and de novo assembly of the wild yak genome.</title>
        <authorList>
            <person name="Liu Y."/>
        </authorList>
    </citation>
    <scope>NUCLEOTIDE SEQUENCE [LARGE SCALE GENOMIC DNA]</scope>
    <source>
        <strain evidence="1">WY2019</strain>
    </source>
</reference>
<dbReference type="Proteomes" id="UP000322234">
    <property type="component" value="Unassembled WGS sequence"/>
</dbReference>